<sequence length="611" mass="68768">MDDSLVRCRRARPGLRTGDLDWAWARSWLEQQRPISTFDPVPAGFRLIDVQSKSVVLAPPFSSLFKYACLSYVWGNTASYQTTRENIHLHAKDGSLAHENVPATIRDAMTACHYLGIGYLWVDRLCIVQDDDDADGEKQIQINNMGRIYNHASVVLAAVEGKDAESGLRGVSKSLPRTTNGMFYFKDQAVIMESKWANRGWTYQEAILSRRLMMFTSHDVFFERERDILKRKITKAWPGHWFHGSLTYPEVVSNYTKRALTNPNDILNAFHGICGHLFEENHRFGLPLNSFHTAVIWLPVDNGNDRRFSQGNHIFPSWSWTSVKGQIGIYPTSEFGDNWGSSAFPTSSWIFIDQIDIDGNASMSFPRPPDPGRWTHMVSLAGPACRSGCMPTVPRTLLGYEPGSRDENNHLWCGWRSHKEFWEQCQDFDEKGVPAYAAGIPIEQKRLAAKPGRVLVFAQAAILPITASNGWEAHCPKCRPSSESCTGGNRCGVYIGGKIAGIISFDLEGHGQEVLSKSNQIQLVSILASKHEILGLEPQFSEGNAGEKILHCLRREFHKWDEDEDMIDVFCVMAVETLQKGGGVSRRIGLGFVDFSEWLKLEAEKSFFVLE</sequence>
<feature type="domain" description="Heterokaryon incompatibility" evidence="1">
    <location>
        <begin position="67"/>
        <end position="205"/>
    </location>
</feature>
<dbReference type="Pfam" id="PF06985">
    <property type="entry name" value="HET"/>
    <property type="match status" value="1"/>
</dbReference>
<dbReference type="Proteomes" id="UP001367316">
    <property type="component" value="Unassembled WGS sequence"/>
</dbReference>
<name>A0ABR1NDC9_9PEZI</name>
<dbReference type="PANTHER" id="PTHR33112:SF16">
    <property type="entry name" value="HETEROKARYON INCOMPATIBILITY DOMAIN-CONTAINING PROTEIN"/>
    <property type="match status" value="1"/>
</dbReference>
<dbReference type="EMBL" id="JBBPBF010000008">
    <property type="protein sequence ID" value="KAK7612854.1"/>
    <property type="molecule type" value="Genomic_DNA"/>
</dbReference>
<evidence type="ECO:0000259" key="1">
    <source>
        <dbReference type="Pfam" id="PF06985"/>
    </source>
</evidence>
<dbReference type="PANTHER" id="PTHR33112">
    <property type="entry name" value="DOMAIN PROTEIN, PUTATIVE-RELATED"/>
    <property type="match status" value="1"/>
</dbReference>
<comment type="caution">
    <text evidence="2">The sequence shown here is derived from an EMBL/GenBank/DDBJ whole genome shotgun (WGS) entry which is preliminary data.</text>
</comment>
<dbReference type="InterPro" id="IPR010730">
    <property type="entry name" value="HET"/>
</dbReference>
<proteinExistence type="predicted"/>
<protein>
    <submittedName>
        <fullName evidence="2">Heterokaryon incompatibility protein-domain-containing protein</fullName>
    </submittedName>
</protein>
<evidence type="ECO:0000313" key="3">
    <source>
        <dbReference type="Proteomes" id="UP001367316"/>
    </source>
</evidence>
<reference evidence="2 3" key="1">
    <citation type="submission" date="2024-04" db="EMBL/GenBank/DDBJ databases">
        <title>Phyllosticta paracitricarpa is synonymous to the EU quarantine fungus P. citricarpa based on phylogenomic analyses.</title>
        <authorList>
            <consortium name="Lawrence Berkeley National Laboratory"/>
            <person name="Van ingen-buijs V.A."/>
            <person name="Van westerhoven A.C."/>
            <person name="Haridas S."/>
            <person name="Skiadas P."/>
            <person name="Martin F."/>
            <person name="Groenewald J.Z."/>
            <person name="Crous P.W."/>
            <person name="Seidl M.F."/>
        </authorList>
    </citation>
    <scope>NUCLEOTIDE SEQUENCE [LARGE SCALE GENOMIC DNA]</scope>
    <source>
        <strain evidence="2 3">CBS 141358</strain>
    </source>
</reference>
<organism evidence="2 3">
    <name type="scientific">Phyllosticta paracitricarpa</name>
    <dbReference type="NCBI Taxonomy" id="2016321"/>
    <lineage>
        <taxon>Eukaryota</taxon>
        <taxon>Fungi</taxon>
        <taxon>Dikarya</taxon>
        <taxon>Ascomycota</taxon>
        <taxon>Pezizomycotina</taxon>
        <taxon>Dothideomycetes</taxon>
        <taxon>Dothideomycetes incertae sedis</taxon>
        <taxon>Botryosphaeriales</taxon>
        <taxon>Phyllostictaceae</taxon>
        <taxon>Phyllosticta</taxon>
    </lineage>
</organism>
<evidence type="ECO:0000313" key="2">
    <source>
        <dbReference type="EMBL" id="KAK7612854.1"/>
    </source>
</evidence>
<accession>A0ABR1NDC9</accession>
<keyword evidence="3" id="KW-1185">Reference proteome</keyword>
<gene>
    <name evidence="2" type="ORF">JOL62DRAFT_633634</name>
</gene>